<evidence type="ECO:0008006" key="3">
    <source>
        <dbReference type="Google" id="ProtNLM"/>
    </source>
</evidence>
<gene>
    <name evidence="1" type="ORF">A6D92_01555</name>
</gene>
<sequence length="195" mass="20788">MVKRIGPIPETKPRSWRHRLTAPLSAAARQVAELEEGVGLRLLTERLSAMDLGERSVLVVRPTLGFMTVDLCLVGPGRALVINALHWAGDIVPGPKGEWRGAGGKVDLGRPDRRARVFCERLAFTGRARGIVLEPVVVFTAGAARCQGTEPEATLVQWDELDAFVAGRIPASAVGFPAADLIRLISPPGAGGTTE</sequence>
<name>A0A1Y2T6M6_SYMTR</name>
<protein>
    <recommendedName>
        <fullName evidence="3">NERD domain-containing protein</fullName>
    </recommendedName>
</protein>
<accession>A0A1Y2T6M6</accession>
<reference evidence="2" key="1">
    <citation type="submission" date="2016-04" db="EMBL/GenBank/DDBJ databases">
        <authorList>
            <person name="Antunes L.P."/>
            <person name="Martins L.F."/>
            <person name="Pereira R.V."/>
            <person name="Thomas A.M."/>
            <person name="Barbosa D."/>
            <person name="Nascimento L."/>
            <person name="Silva G.M."/>
            <person name="Condomitti G.W."/>
            <person name="Digiampietri L.A."/>
            <person name="Lombardi K.C."/>
            <person name="Ramos P.L."/>
            <person name="Quaggio R.B."/>
            <person name="Oliveira J.C."/>
            <person name="Pascon R.C."/>
            <person name="Cruz J.B."/>
            <person name="Silva A.M."/>
            <person name="Setubal J.C."/>
        </authorList>
    </citation>
    <scope>NUCLEOTIDE SEQUENCE [LARGE SCALE GENOMIC DNA]</scope>
</reference>
<evidence type="ECO:0000313" key="1">
    <source>
        <dbReference type="EMBL" id="OTA42101.1"/>
    </source>
</evidence>
<dbReference type="Proteomes" id="UP000194267">
    <property type="component" value="Unassembled WGS sequence"/>
</dbReference>
<proteinExistence type="predicted"/>
<dbReference type="AlphaFoldDB" id="A0A1Y2T6M6"/>
<comment type="caution">
    <text evidence="1">The sequence shown here is derived from an EMBL/GenBank/DDBJ whole genome shotgun (WGS) entry which is preliminary data.</text>
</comment>
<dbReference type="EMBL" id="LWLV01000077">
    <property type="protein sequence ID" value="OTA42101.1"/>
    <property type="molecule type" value="Genomic_DNA"/>
</dbReference>
<evidence type="ECO:0000313" key="2">
    <source>
        <dbReference type="Proteomes" id="UP000194267"/>
    </source>
</evidence>
<organism evidence="1 2">
    <name type="scientific">Symbiobacterium thermophilum</name>
    <dbReference type="NCBI Taxonomy" id="2734"/>
    <lineage>
        <taxon>Bacteria</taxon>
        <taxon>Bacillati</taxon>
        <taxon>Bacillota</taxon>
        <taxon>Clostridia</taxon>
        <taxon>Eubacteriales</taxon>
        <taxon>Symbiobacteriaceae</taxon>
        <taxon>Symbiobacterium</taxon>
    </lineage>
</organism>